<proteinExistence type="predicted"/>
<dbReference type="EMBL" id="BART01020162">
    <property type="protein sequence ID" value="GAH00858.1"/>
    <property type="molecule type" value="Genomic_DNA"/>
</dbReference>
<protein>
    <submittedName>
        <fullName evidence="1">Uncharacterized protein</fullName>
    </submittedName>
</protein>
<dbReference type="AlphaFoldDB" id="X1DWT9"/>
<name>X1DWT9_9ZZZZ</name>
<reference evidence="1" key="1">
    <citation type="journal article" date="2014" name="Front. Microbiol.">
        <title>High frequency of phylogenetically diverse reductive dehalogenase-homologous genes in deep subseafloor sedimentary metagenomes.</title>
        <authorList>
            <person name="Kawai M."/>
            <person name="Futagami T."/>
            <person name="Toyoda A."/>
            <person name="Takaki Y."/>
            <person name="Nishi S."/>
            <person name="Hori S."/>
            <person name="Arai W."/>
            <person name="Tsubouchi T."/>
            <person name="Morono Y."/>
            <person name="Uchiyama I."/>
            <person name="Ito T."/>
            <person name="Fujiyama A."/>
            <person name="Inagaki F."/>
            <person name="Takami H."/>
        </authorList>
    </citation>
    <scope>NUCLEOTIDE SEQUENCE</scope>
    <source>
        <strain evidence="1">Expedition CK06-06</strain>
    </source>
</reference>
<evidence type="ECO:0000313" key="1">
    <source>
        <dbReference type="EMBL" id="GAH00858.1"/>
    </source>
</evidence>
<organism evidence="1">
    <name type="scientific">marine sediment metagenome</name>
    <dbReference type="NCBI Taxonomy" id="412755"/>
    <lineage>
        <taxon>unclassified sequences</taxon>
        <taxon>metagenomes</taxon>
        <taxon>ecological metagenomes</taxon>
    </lineage>
</organism>
<sequence length="160" mass="18095">MSYENVKLRRRNFTVDDGYFYMFDEDQDSLLQKTDDGNTAFTYPLDILMTSEVLSVEYDGVYFWSLEQGPASYEVSIKRWEIDNYVCKLQQTFPVLSGTACIPGSHKFDSEAFSVEHYHTALNGITSSGSSTLYLDEYSDHSSMGFTTTSGDPLVLHIGP</sequence>
<feature type="non-terminal residue" evidence="1">
    <location>
        <position position="160"/>
    </location>
</feature>
<gene>
    <name evidence="1" type="ORF">S01H4_37517</name>
</gene>
<accession>X1DWT9</accession>
<comment type="caution">
    <text evidence="1">The sequence shown here is derived from an EMBL/GenBank/DDBJ whole genome shotgun (WGS) entry which is preliminary data.</text>
</comment>